<proteinExistence type="evidence at transcript level"/>
<name>Q5C5R6_SCHJA</name>
<accession>Q5C5R6</accession>
<reference evidence="2" key="1">
    <citation type="journal article" date="2006" name="PLoS Pathog.">
        <title>New perspectives on host-parasite interplay by comparative transcriptomic and proteomic analyses of Schistosoma japonicum.</title>
        <authorList>
            <person name="Liu F."/>
            <person name="Lu J."/>
            <person name="Hu W."/>
            <person name="Wang S.Y."/>
            <person name="Cui S.J."/>
            <person name="Chi M."/>
            <person name="Yan Q."/>
            <person name="Wang X.R."/>
            <person name="Song H.D."/>
            <person name="Xu X.N."/>
            <person name="Wang J.J."/>
            <person name="Zhang X.L."/>
            <person name="Zhang X."/>
            <person name="Wang Z.Q."/>
            <person name="Xue C.L."/>
            <person name="Brindley P.J."/>
            <person name="McManus D.P."/>
            <person name="Yang P.Y."/>
            <person name="Feng Z."/>
            <person name="Chen Z."/>
            <person name="Han Z.G."/>
        </authorList>
    </citation>
    <scope>NUCLEOTIDE SEQUENCE</scope>
</reference>
<feature type="non-terminal residue" evidence="2">
    <location>
        <position position="1"/>
    </location>
</feature>
<dbReference type="AlphaFoldDB" id="Q5C5R6"/>
<protein>
    <submittedName>
        <fullName evidence="2">SJCHGC07303 protein</fullName>
    </submittedName>
</protein>
<feature type="non-terminal residue" evidence="2">
    <location>
        <position position="166"/>
    </location>
</feature>
<sequence length="166" mass="18707">LLYLNVELNIMSDDSDAFASADESLHVSAKVNESIVEYPESNIRGKFDSNNCSTSNVLLKSQINETSLRTKKSHIETVKKKVRQKKPKSTPKKCGKVKEAPIDLNSETDLKEETTFVIEDEDKSEKSKQKLPLCYSYRKVAASFEDTKCKAEMIGSNEGRDSTDYQ</sequence>
<evidence type="ECO:0000256" key="1">
    <source>
        <dbReference type="SAM" id="MobiDB-lite"/>
    </source>
</evidence>
<dbReference type="EMBL" id="AY809119">
    <property type="protein sequence ID" value="AAX25008.2"/>
    <property type="molecule type" value="mRNA"/>
</dbReference>
<organism evidence="2">
    <name type="scientific">Schistosoma japonicum</name>
    <name type="common">Blood fluke</name>
    <dbReference type="NCBI Taxonomy" id="6182"/>
    <lineage>
        <taxon>Eukaryota</taxon>
        <taxon>Metazoa</taxon>
        <taxon>Spiralia</taxon>
        <taxon>Lophotrochozoa</taxon>
        <taxon>Platyhelminthes</taxon>
        <taxon>Trematoda</taxon>
        <taxon>Digenea</taxon>
        <taxon>Strigeidida</taxon>
        <taxon>Schistosomatoidea</taxon>
        <taxon>Schistosomatidae</taxon>
        <taxon>Schistosoma</taxon>
    </lineage>
</organism>
<feature type="region of interest" description="Disordered" evidence="1">
    <location>
        <begin position="79"/>
        <end position="99"/>
    </location>
</feature>
<feature type="compositionally biased region" description="Basic residues" evidence="1">
    <location>
        <begin position="80"/>
        <end position="95"/>
    </location>
</feature>
<evidence type="ECO:0000313" key="2">
    <source>
        <dbReference type="EMBL" id="AAX25008.2"/>
    </source>
</evidence>